<feature type="binding site" evidence="12">
    <location>
        <position position="13"/>
    </location>
    <ligand>
        <name>GTP</name>
        <dbReference type="ChEBI" id="CHEBI:37565"/>
    </ligand>
</feature>
<evidence type="ECO:0000256" key="8">
    <source>
        <dbReference type="ARBA" id="ARBA00023134"/>
    </source>
</evidence>
<dbReference type="CDD" id="cd01335">
    <property type="entry name" value="Radical_SAM"/>
    <property type="match status" value="1"/>
</dbReference>
<dbReference type="InterPro" id="IPR013483">
    <property type="entry name" value="MoaA"/>
</dbReference>
<dbReference type="PROSITE" id="PS51918">
    <property type="entry name" value="RADICAL_SAM"/>
    <property type="match status" value="1"/>
</dbReference>
<feature type="binding site" evidence="12">
    <location>
        <position position="26"/>
    </location>
    <ligand>
        <name>S-adenosyl-L-methionine</name>
        <dbReference type="ChEBI" id="CHEBI:59789"/>
    </ligand>
</feature>
<dbReference type="InterPro" id="IPR058240">
    <property type="entry name" value="rSAM_sf"/>
</dbReference>
<dbReference type="NCBIfam" id="TIGR02666">
    <property type="entry name" value="moaA"/>
    <property type="match status" value="1"/>
</dbReference>
<dbReference type="GO" id="GO:0061799">
    <property type="term" value="F:cyclic pyranopterin monophosphate synthase activity"/>
    <property type="evidence" value="ECO:0007669"/>
    <property type="project" value="TreeGrafter"/>
</dbReference>
<dbReference type="SFLD" id="SFLDS00029">
    <property type="entry name" value="Radical_SAM"/>
    <property type="match status" value="1"/>
</dbReference>
<dbReference type="SFLD" id="SFLDG01386">
    <property type="entry name" value="main_SPASM_domain-containing"/>
    <property type="match status" value="1"/>
</dbReference>
<comment type="caution">
    <text evidence="12">Lacks conserved residue(s) required for the propagation of feature annotation.</text>
</comment>
<keyword evidence="2 12" id="KW-0004">4Fe-4S</keyword>
<feature type="binding site" evidence="12">
    <location>
        <position position="24"/>
    </location>
    <ligand>
        <name>[4Fe-4S] cluster</name>
        <dbReference type="ChEBI" id="CHEBI:49883"/>
        <label>1</label>
        <note>4Fe-4S-S-AdoMet</note>
    </ligand>
</feature>
<name>A9KPV5_LACP7</name>
<feature type="binding site" evidence="12">
    <location>
        <position position="187"/>
    </location>
    <ligand>
        <name>S-adenosyl-L-methionine</name>
        <dbReference type="ChEBI" id="CHEBI:59789"/>
    </ligand>
</feature>
<comment type="cofactor">
    <cofactor evidence="12">
        <name>[4Fe-4S] cluster</name>
        <dbReference type="ChEBI" id="CHEBI:49883"/>
    </cofactor>
    <text evidence="12">Binds 2 [4Fe-4S] clusters. Binds 1 [4Fe-4S] cluster coordinated with 3 cysteines and an exchangeable S-adenosyl-L-methionine and 1 [4Fe-4S] cluster coordinated with 3 cysteines and the GTP-derived substrate.</text>
</comment>
<dbReference type="InterPro" id="IPR040064">
    <property type="entry name" value="MoaA-like"/>
</dbReference>
<dbReference type="RefSeq" id="WP_012199508.1">
    <property type="nucleotide sequence ID" value="NC_010001.1"/>
</dbReference>
<dbReference type="CDD" id="cd21117">
    <property type="entry name" value="Twitch_MoaA"/>
    <property type="match status" value="1"/>
</dbReference>
<evidence type="ECO:0000256" key="12">
    <source>
        <dbReference type="HAMAP-Rule" id="MF_01225"/>
    </source>
</evidence>
<dbReference type="KEGG" id="cpy:Cphy_1480"/>
<comment type="subunit">
    <text evidence="12">Monomer and homodimer.</text>
</comment>
<feature type="binding site" evidence="12">
    <location>
        <position position="93"/>
    </location>
    <ligand>
        <name>GTP</name>
        <dbReference type="ChEBI" id="CHEBI:37565"/>
    </ligand>
</feature>
<dbReference type="AlphaFoldDB" id="A9KPV5"/>
<keyword evidence="6 12" id="KW-0408">Iron</keyword>
<dbReference type="InterPro" id="IPR000385">
    <property type="entry name" value="MoaA_NifB_PqqE_Fe-S-bd_CS"/>
</dbReference>
<feature type="binding site" evidence="12">
    <location>
        <begin position="254"/>
        <end position="256"/>
    </location>
    <ligand>
        <name>GTP</name>
        <dbReference type="ChEBI" id="CHEBI:37565"/>
    </ligand>
</feature>
<dbReference type="GO" id="GO:0061798">
    <property type="term" value="F:GTP 3',8'-cyclase activity"/>
    <property type="evidence" value="ECO:0007669"/>
    <property type="project" value="UniProtKB-UniRule"/>
</dbReference>
<sequence length="332" mass="37584">MIDQYKRSIDYMRISITDRCNLRCTYCMPEDVEKLEHESILTYEEILRICKSASSLGIRKIKITGGEPMVRKDAVKLMANIKAIPGIEFVTLTTNGVLLEEHVEELAKIPLDGVNVSLDTLNTDTFKKITRRDEFLKVWNGIQKLIEAGIPTKINCVPQKGVNEEELMDIAELAVKYPVDVRFIEMMPIGYGKEFEPIKGEEIKSRIEAKYPNVVSQKKRRGFGPAEYITSNEWMGNIGFISAISHKFCSSCNRVRLTSKGFLKSCLCYGDGIDLMEALRSGASDEELTSLLSKAIEKKPLEHNFERHTHGSNSQVQDQDNMEKSEMFKIGG</sequence>
<evidence type="ECO:0000313" key="16">
    <source>
        <dbReference type="Proteomes" id="UP000000370"/>
    </source>
</evidence>
<keyword evidence="3 12" id="KW-0949">S-adenosyl-L-methionine</keyword>
<evidence type="ECO:0000256" key="1">
    <source>
        <dbReference type="ARBA" id="ARBA00012167"/>
    </source>
</evidence>
<feature type="binding site" evidence="12">
    <location>
        <position position="249"/>
    </location>
    <ligand>
        <name>[4Fe-4S] cluster</name>
        <dbReference type="ChEBI" id="CHEBI:49883"/>
        <label>2</label>
        <note>4Fe-4S-substrate</note>
    </ligand>
</feature>
<dbReference type="Gene3D" id="3.20.20.70">
    <property type="entry name" value="Aldolase class I"/>
    <property type="match status" value="1"/>
</dbReference>
<keyword evidence="8 12" id="KW-0342">GTP-binding</keyword>
<dbReference type="PROSITE" id="PS01305">
    <property type="entry name" value="MOAA_NIFB_PQQE"/>
    <property type="match status" value="1"/>
</dbReference>
<dbReference type="PANTHER" id="PTHR22960">
    <property type="entry name" value="MOLYBDOPTERIN COFACTOR SYNTHESIS PROTEIN A"/>
    <property type="match status" value="1"/>
</dbReference>
<dbReference type="Proteomes" id="UP000000370">
    <property type="component" value="Chromosome"/>
</dbReference>
<dbReference type="GO" id="GO:0006777">
    <property type="term" value="P:Mo-molybdopterin cofactor biosynthetic process"/>
    <property type="evidence" value="ECO:0007669"/>
    <property type="project" value="UniProtKB-UniRule"/>
</dbReference>
<dbReference type="OrthoDB" id="9763993at2"/>
<feature type="domain" description="Radical SAM core" evidence="14">
    <location>
        <begin position="4"/>
        <end position="221"/>
    </location>
</feature>
<dbReference type="GO" id="GO:0005525">
    <property type="term" value="F:GTP binding"/>
    <property type="evidence" value="ECO:0007669"/>
    <property type="project" value="UniProtKB-UniRule"/>
</dbReference>
<comment type="pathway">
    <text evidence="12">Cofactor biosynthesis; molybdopterin biosynthesis.</text>
</comment>
<dbReference type="SMART" id="SM00729">
    <property type="entry name" value="Elp3"/>
    <property type="match status" value="1"/>
</dbReference>
<keyword evidence="7 12" id="KW-0411">Iron-sulfur</keyword>
<evidence type="ECO:0000256" key="5">
    <source>
        <dbReference type="ARBA" id="ARBA00022741"/>
    </source>
</evidence>
<evidence type="ECO:0000256" key="2">
    <source>
        <dbReference type="ARBA" id="ARBA00022485"/>
    </source>
</evidence>
<evidence type="ECO:0000313" key="15">
    <source>
        <dbReference type="EMBL" id="ABX41854.1"/>
    </source>
</evidence>
<keyword evidence="5 12" id="KW-0547">Nucleotide-binding</keyword>
<dbReference type="SUPFAM" id="SSF102114">
    <property type="entry name" value="Radical SAM enzymes"/>
    <property type="match status" value="1"/>
</dbReference>
<dbReference type="GO" id="GO:1904047">
    <property type="term" value="F:S-adenosyl-L-methionine binding"/>
    <property type="evidence" value="ECO:0007669"/>
    <property type="project" value="UniProtKB-UniRule"/>
</dbReference>
<evidence type="ECO:0000256" key="11">
    <source>
        <dbReference type="ARBA" id="ARBA00048697"/>
    </source>
</evidence>
<comment type="function">
    <text evidence="12">Catalyzes the cyclization of GTP to (8S)-3',8-cyclo-7,8-dihydroguanosine 5'-triphosphate.</text>
</comment>
<feature type="compositionally biased region" description="Basic and acidic residues" evidence="13">
    <location>
        <begin position="321"/>
        <end position="332"/>
    </location>
</feature>
<feature type="region of interest" description="Disordered" evidence="13">
    <location>
        <begin position="306"/>
        <end position="332"/>
    </location>
</feature>
<evidence type="ECO:0000256" key="9">
    <source>
        <dbReference type="ARBA" id="ARBA00023150"/>
    </source>
</evidence>
<evidence type="ECO:0000256" key="6">
    <source>
        <dbReference type="ARBA" id="ARBA00023004"/>
    </source>
</evidence>
<dbReference type="Pfam" id="PF06463">
    <property type="entry name" value="Mob_synth_C"/>
    <property type="match status" value="1"/>
</dbReference>
<feature type="binding site" evidence="12">
    <location>
        <position position="27"/>
    </location>
    <ligand>
        <name>[4Fe-4S] cluster</name>
        <dbReference type="ChEBI" id="CHEBI:49883"/>
        <label>1</label>
        <note>4Fe-4S-S-AdoMet</note>
    </ligand>
</feature>
<evidence type="ECO:0000256" key="4">
    <source>
        <dbReference type="ARBA" id="ARBA00022723"/>
    </source>
</evidence>
<gene>
    <name evidence="12" type="primary">moaA</name>
    <name evidence="15" type="ordered locus">Cphy_1480</name>
</gene>
<dbReference type="eggNOG" id="COG2896">
    <property type="taxonomic scope" value="Bacteria"/>
</dbReference>
<reference evidence="16" key="1">
    <citation type="submission" date="2007-11" db="EMBL/GenBank/DDBJ databases">
        <title>Complete genome sequence of Clostridium phytofermentans ISDg.</title>
        <authorList>
            <person name="Leschine S.B."/>
            <person name="Warnick T.A."/>
            <person name="Blanchard J.L."/>
            <person name="Schnell D.J."/>
            <person name="Petit E.L."/>
            <person name="LaTouf W.G."/>
            <person name="Copeland A."/>
            <person name="Lucas S."/>
            <person name="Lapidus A."/>
            <person name="Barry K."/>
            <person name="Glavina del Rio T."/>
            <person name="Dalin E."/>
            <person name="Tice H."/>
            <person name="Pitluck S."/>
            <person name="Kiss H."/>
            <person name="Brettin T."/>
            <person name="Bruce D."/>
            <person name="Detter J.C."/>
            <person name="Han C."/>
            <person name="Kuske C."/>
            <person name="Schmutz J."/>
            <person name="Larimer F."/>
            <person name="Land M."/>
            <person name="Hauser L."/>
            <person name="Kyrpides N."/>
            <person name="Kim E.A."/>
            <person name="Richardson P."/>
        </authorList>
    </citation>
    <scope>NUCLEOTIDE SEQUENCE [LARGE SCALE GENOMIC DNA]</scope>
    <source>
        <strain evidence="16">ATCC 700394 / DSM 18823 / ISDg</strain>
    </source>
</reference>
<keyword evidence="10 12" id="KW-0456">Lyase</keyword>
<proteinExistence type="inferred from homology"/>
<feature type="binding site" evidence="12">
    <location>
        <position position="20"/>
    </location>
    <ligand>
        <name>[4Fe-4S] cluster</name>
        <dbReference type="ChEBI" id="CHEBI:49883"/>
        <label>1</label>
        <note>4Fe-4S-S-AdoMet</note>
    </ligand>
</feature>
<protein>
    <recommendedName>
        <fullName evidence="1 12">GTP 3',8-cyclase</fullName>
        <ecNumber evidence="1 12">4.1.99.22</ecNumber>
    </recommendedName>
    <alternativeName>
        <fullName evidence="12">Molybdenum cofactor biosynthesis protein A</fullName>
    </alternativeName>
</protein>
<feature type="binding site" evidence="12">
    <location>
        <position position="66"/>
    </location>
    <ligand>
        <name>S-adenosyl-L-methionine</name>
        <dbReference type="ChEBI" id="CHEBI:59789"/>
    </ligand>
</feature>
<dbReference type="STRING" id="357809.Cphy_1480"/>
<evidence type="ECO:0000256" key="10">
    <source>
        <dbReference type="ARBA" id="ARBA00023239"/>
    </source>
</evidence>
<dbReference type="InterPro" id="IPR006638">
    <property type="entry name" value="Elp3/MiaA/NifB-like_rSAM"/>
</dbReference>
<comment type="similarity">
    <text evidence="12">Belongs to the radical SAM superfamily. MoaA family.</text>
</comment>
<feature type="binding site" evidence="12">
    <location>
        <position position="153"/>
    </location>
    <ligand>
        <name>GTP</name>
        <dbReference type="ChEBI" id="CHEBI:37565"/>
    </ligand>
</feature>
<dbReference type="InterPro" id="IPR010505">
    <property type="entry name" value="MoaA_twitch"/>
</dbReference>
<keyword evidence="16" id="KW-1185">Reference proteome</keyword>
<dbReference type="Pfam" id="PF04055">
    <property type="entry name" value="Radical_SAM"/>
    <property type="match status" value="1"/>
</dbReference>
<feature type="binding site" evidence="12">
    <location>
        <position position="266"/>
    </location>
    <ligand>
        <name>[4Fe-4S] cluster</name>
        <dbReference type="ChEBI" id="CHEBI:49883"/>
        <label>2</label>
        <note>4Fe-4S-substrate</note>
    </ligand>
</feature>
<evidence type="ECO:0000256" key="3">
    <source>
        <dbReference type="ARBA" id="ARBA00022691"/>
    </source>
</evidence>
<dbReference type="GO" id="GO:0051539">
    <property type="term" value="F:4 iron, 4 sulfur cluster binding"/>
    <property type="evidence" value="ECO:0007669"/>
    <property type="project" value="UniProtKB-UniRule"/>
</dbReference>
<feature type="binding site" evidence="12">
    <location>
        <position position="117"/>
    </location>
    <ligand>
        <name>S-adenosyl-L-methionine</name>
        <dbReference type="ChEBI" id="CHEBI:59789"/>
    </ligand>
</feature>
<dbReference type="UniPathway" id="UPA00344"/>
<feature type="binding site" evidence="12">
    <location>
        <position position="252"/>
    </location>
    <ligand>
        <name>[4Fe-4S] cluster</name>
        <dbReference type="ChEBI" id="CHEBI:49883"/>
        <label>2</label>
        <note>4Fe-4S-substrate</note>
    </ligand>
</feature>
<keyword evidence="4 12" id="KW-0479">Metal-binding</keyword>
<dbReference type="PANTHER" id="PTHR22960:SF0">
    <property type="entry name" value="MOLYBDENUM COFACTOR BIOSYNTHESIS PROTEIN 1"/>
    <property type="match status" value="1"/>
</dbReference>
<comment type="catalytic activity">
    <reaction evidence="11 12">
        <text>GTP + AH2 + S-adenosyl-L-methionine = (8S)-3',8-cyclo-7,8-dihydroguanosine 5'-triphosphate + 5'-deoxyadenosine + L-methionine + A + H(+)</text>
        <dbReference type="Rhea" id="RHEA:49576"/>
        <dbReference type="ChEBI" id="CHEBI:13193"/>
        <dbReference type="ChEBI" id="CHEBI:15378"/>
        <dbReference type="ChEBI" id="CHEBI:17319"/>
        <dbReference type="ChEBI" id="CHEBI:17499"/>
        <dbReference type="ChEBI" id="CHEBI:37565"/>
        <dbReference type="ChEBI" id="CHEBI:57844"/>
        <dbReference type="ChEBI" id="CHEBI:59789"/>
        <dbReference type="ChEBI" id="CHEBI:131766"/>
        <dbReference type="EC" id="4.1.99.22"/>
    </reaction>
</comment>
<dbReference type="EC" id="4.1.99.22" evidence="1 12"/>
<organism evidence="15 16">
    <name type="scientific">Lachnoclostridium phytofermentans (strain ATCC 700394 / DSM 18823 / ISDg)</name>
    <name type="common">Clostridium phytofermentans</name>
    <dbReference type="NCBI Taxonomy" id="357809"/>
    <lineage>
        <taxon>Bacteria</taxon>
        <taxon>Bacillati</taxon>
        <taxon>Bacillota</taxon>
        <taxon>Clostridia</taxon>
        <taxon>Lachnospirales</taxon>
        <taxon>Lachnospiraceae</taxon>
    </lineage>
</organism>
<dbReference type="SFLD" id="SFLDG01383">
    <property type="entry name" value="cyclic_pyranopterin_phosphate"/>
    <property type="match status" value="1"/>
</dbReference>
<keyword evidence="9 12" id="KW-0501">Molybdenum cofactor biosynthesis</keyword>
<dbReference type="HOGENOM" id="CLU_009273_0_1_9"/>
<evidence type="ECO:0000256" key="7">
    <source>
        <dbReference type="ARBA" id="ARBA00023014"/>
    </source>
</evidence>
<dbReference type="InterPro" id="IPR013785">
    <property type="entry name" value="Aldolase_TIM"/>
</dbReference>
<dbReference type="EMBL" id="CP000885">
    <property type="protein sequence ID" value="ABX41854.1"/>
    <property type="molecule type" value="Genomic_DNA"/>
</dbReference>
<dbReference type="NCBIfam" id="NF001199">
    <property type="entry name" value="PRK00164.2-1"/>
    <property type="match status" value="1"/>
</dbReference>
<dbReference type="InterPro" id="IPR050105">
    <property type="entry name" value="MoCo_biosynth_MoaA/MoaC"/>
</dbReference>
<accession>A9KPV5</accession>
<evidence type="ECO:0000256" key="13">
    <source>
        <dbReference type="SAM" id="MobiDB-lite"/>
    </source>
</evidence>
<dbReference type="InterPro" id="IPR007197">
    <property type="entry name" value="rSAM"/>
</dbReference>
<evidence type="ECO:0000259" key="14">
    <source>
        <dbReference type="PROSITE" id="PS51918"/>
    </source>
</evidence>
<dbReference type="HAMAP" id="MF_01225_B">
    <property type="entry name" value="MoaA_B"/>
    <property type="match status" value="1"/>
</dbReference>
<dbReference type="GO" id="GO:0046872">
    <property type="term" value="F:metal ion binding"/>
    <property type="evidence" value="ECO:0007669"/>
    <property type="project" value="UniProtKB-KW"/>
</dbReference>
<dbReference type="SFLD" id="SFLDG01067">
    <property type="entry name" value="SPASM/twitch_domain_containing"/>
    <property type="match status" value="1"/>
</dbReference>